<dbReference type="SMART" id="SM00823">
    <property type="entry name" value="PKS_PP"/>
    <property type="match status" value="1"/>
</dbReference>
<dbReference type="Pfam" id="PF13193">
    <property type="entry name" value="AMP-binding_C"/>
    <property type="match status" value="1"/>
</dbReference>
<evidence type="ECO:0000313" key="4">
    <source>
        <dbReference type="EMBL" id="UFZ04951.1"/>
    </source>
</evidence>
<dbReference type="InterPro" id="IPR020845">
    <property type="entry name" value="AMP-binding_CS"/>
</dbReference>
<gene>
    <name evidence="4" type="ORF">LQG66_01115</name>
</gene>
<feature type="domain" description="Carrier" evidence="3">
    <location>
        <begin position="968"/>
        <end position="1043"/>
    </location>
</feature>
<keyword evidence="1" id="KW-0596">Phosphopantetheine</keyword>
<dbReference type="Pfam" id="PF00501">
    <property type="entry name" value="AMP-binding"/>
    <property type="match status" value="1"/>
</dbReference>
<dbReference type="SUPFAM" id="SSF56801">
    <property type="entry name" value="Acetyl-CoA synthetase-like"/>
    <property type="match status" value="1"/>
</dbReference>
<dbReference type="InterPro" id="IPR025110">
    <property type="entry name" value="AMP-bd_C"/>
</dbReference>
<dbReference type="Gene3D" id="3.40.50.980">
    <property type="match status" value="2"/>
</dbReference>
<proteinExistence type="predicted"/>
<dbReference type="PROSITE" id="PS00455">
    <property type="entry name" value="AMP_BINDING"/>
    <property type="match status" value="1"/>
</dbReference>
<dbReference type="PANTHER" id="PTHR45527:SF1">
    <property type="entry name" value="FATTY ACID SYNTHASE"/>
    <property type="match status" value="1"/>
</dbReference>
<dbReference type="InterPro" id="IPR009081">
    <property type="entry name" value="PP-bd_ACP"/>
</dbReference>
<dbReference type="Gene3D" id="3.30.559.30">
    <property type="entry name" value="Nonribosomal peptide synthetase, condensation domain"/>
    <property type="match status" value="1"/>
</dbReference>
<dbReference type="InterPro" id="IPR020806">
    <property type="entry name" value="PKS_PP-bd"/>
</dbReference>
<evidence type="ECO:0000256" key="2">
    <source>
        <dbReference type="ARBA" id="ARBA00022553"/>
    </source>
</evidence>
<dbReference type="InterPro" id="IPR036736">
    <property type="entry name" value="ACP-like_sf"/>
</dbReference>
<evidence type="ECO:0000259" key="3">
    <source>
        <dbReference type="PROSITE" id="PS50075"/>
    </source>
</evidence>
<dbReference type="InterPro" id="IPR045851">
    <property type="entry name" value="AMP-bd_C_sf"/>
</dbReference>
<keyword evidence="5" id="KW-1185">Reference proteome</keyword>
<dbReference type="SUPFAM" id="SSF47336">
    <property type="entry name" value="ACP-like"/>
    <property type="match status" value="1"/>
</dbReference>
<organism evidence="4 5">
    <name type="scientific">Bradyrhizobium ontarionense</name>
    <dbReference type="NCBI Taxonomy" id="2898149"/>
    <lineage>
        <taxon>Bacteria</taxon>
        <taxon>Pseudomonadati</taxon>
        <taxon>Pseudomonadota</taxon>
        <taxon>Alphaproteobacteria</taxon>
        <taxon>Hyphomicrobiales</taxon>
        <taxon>Nitrobacteraceae</taxon>
        <taxon>Bradyrhizobium</taxon>
    </lineage>
</organism>
<accession>A0ABY3RC85</accession>
<sequence>MSVDSQQTFPATHGQQGLWLLDQLDPGRPIFNVPLELELDGPLSVPCLQSSLNALVVRHESLRTIFRSEGGLPYQVVVEPAPVTLSYNDFERHDAQEQRSRIDALRALSMSTRFDLSRGPLIAATLARKSADHHVLLIVMHHIITDGWSLTILRRDLLAFYRAAIRRQPVELADLAIQFGDFAVHQRRWLEDGGALEKLSDYWRQALDGVPPPIDLPPTLRSAPEPTYRSATLRATLGAGTLAALEQCARGLRSTPFCLLATALFITLNRYTGSRDLVIGTPMAGRDQVEIEDLVGFFVNDVLLRYRLDGSPTFREAVTELDGIVLGARQHQGFPFLKLVELVRPAEGLSHDPLFQVWFAYHHFPSTADRAGDLSVRACPVDKTANWTGVAVEFTRHAETLELAVTYAVERYDAAFIEQFTKHYMAIVEAALASPNGAIDKLEMLSPEERDRLIASGRGPVHEIGHATVVERFRRSAALRPTAIALRAGDTTLTYSELSRRVDEIAGHLALPPGGIIAVALPRGVDLVATLLAVLASGCAYLPLDAGYPIDRLAFMLRDSGAELMVTHSTLTGTLPAFSHRLLIDRLGEVEAGAAPLPKGPGPDHTAYVIYTSGSTGTPKGVVISHRALTNLLLAIEINPGFDSADQFLALTTISFDIATLELFLPLVTGGTLIMARDVEARDPNALIALLASTCATVMQATPSTWRMLIDSGWEGRRGLRAWCGGERLPTSLASDLLTRVDSLFNMYGPTETTIWSAAAESLGTGTYNGSEPLGGILANTQIVILDEEGRLVPRGVDGEIHIGGSGLAVGYHDRADLTAQRFVPLDLPEHGGERIFYKTGDRGRWIDCERFAFGSRVDRQVKLRGVRIELGEIEAALIASGLFKEAIADVFDNSAGSQFLVAYVVPKAPTSVDENALDEHLRKMLPQQCVPNKIVSLDAIPRTNNAKVNHAALPRPVEAPRVTRVGGDRDDVTERIRTIWVKLLGNSSFDVNDNFFRIGGHSLIASRMIHDLGQAFSFKAPLRLAYEAPTVASLARRVKEMAGPG</sequence>
<dbReference type="Gene3D" id="1.10.1200.10">
    <property type="entry name" value="ACP-like"/>
    <property type="match status" value="1"/>
</dbReference>
<dbReference type="NCBIfam" id="TIGR01733">
    <property type="entry name" value="AA-adenyl-dom"/>
    <property type="match status" value="1"/>
</dbReference>
<dbReference type="InterPro" id="IPR010071">
    <property type="entry name" value="AA_adenyl_dom"/>
</dbReference>
<dbReference type="RefSeq" id="WP_231322464.1">
    <property type="nucleotide sequence ID" value="NZ_CP088156.1"/>
</dbReference>
<dbReference type="Gene3D" id="2.30.38.10">
    <property type="entry name" value="Luciferase, Domain 3"/>
    <property type="match status" value="1"/>
</dbReference>
<dbReference type="Gene3D" id="3.30.559.10">
    <property type="entry name" value="Chloramphenicol acetyltransferase-like domain"/>
    <property type="match status" value="1"/>
</dbReference>
<dbReference type="EMBL" id="CP088156">
    <property type="protein sequence ID" value="UFZ04951.1"/>
    <property type="molecule type" value="Genomic_DNA"/>
</dbReference>
<evidence type="ECO:0000256" key="1">
    <source>
        <dbReference type="ARBA" id="ARBA00022450"/>
    </source>
</evidence>
<dbReference type="Pfam" id="PF00550">
    <property type="entry name" value="PP-binding"/>
    <property type="match status" value="1"/>
</dbReference>
<dbReference type="SUPFAM" id="SSF52777">
    <property type="entry name" value="CoA-dependent acyltransferases"/>
    <property type="match status" value="2"/>
</dbReference>
<name>A0ABY3RC85_9BRAD</name>
<dbReference type="InterPro" id="IPR001242">
    <property type="entry name" value="Condensation_dom"/>
</dbReference>
<dbReference type="InterPro" id="IPR023213">
    <property type="entry name" value="CAT-like_dom_sf"/>
</dbReference>
<dbReference type="InterPro" id="IPR000873">
    <property type="entry name" value="AMP-dep_synth/lig_dom"/>
</dbReference>
<keyword evidence="2" id="KW-0597">Phosphoprotein</keyword>
<dbReference type="PROSITE" id="PS50075">
    <property type="entry name" value="CARRIER"/>
    <property type="match status" value="1"/>
</dbReference>
<evidence type="ECO:0000313" key="5">
    <source>
        <dbReference type="Proteomes" id="UP001431010"/>
    </source>
</evidence>
<dbReference type="Proteomes" id="UP001431010">
    <property type="component" value="Chromosome"/>
</dbReference>
<protein>
    <submittedName>
        <fullName evidence="4">Amino acid adenylation domain-containing protein</fullName>
    </submittedName>
</protein>
<reference evidence="4" key="1">
    <citation type="journal article" date="2024" name="Antonie Van Leeuwenhoek">
        <title>Bradyrhizobium ontarionense sp. nov., a novel bacterial symbiont isolated from Aeschynomene indica (Indian jointvetch), harbours photosynthesis, nitrogen fixation and nitrous oxide (N2O) reductase genes.</title>
        <authorList>
            <person name="Bromfield E.S.P."/>
            <person name="Cloutier S."/>
        </authorList>
    </citation>
    <scope>NUCLEOTIDE SEQUENCE</scope>
    <source>
        <strain evidence="4">A19</strain>
    </source>
</reference>
<dbReference type="CDD" id="cd19531">
    <property type="entry name" value="LCL_NRPS-like"/>
    <property type="match status" value="1"/>
</dbReference>
<dbReference type="PANTHER" id="PTHR45527">
    <property type="entry name" value="NONRIBOSOMAL PEPTIDE SYNTHETASE"/>
    <property type="match status" value="1"/>
</dbReference>
<dbReference type="Pfam" id="PF00668">
    <property type="entry name" value="Condensation"/>
    <property type="match status" value="1"/>
</dbReference>
<dbReference type="Gene3D" id="3.30.300.30">
    <property type="match status" value="1"/>
</dbReference>